<dbReference type="PANTHER" id="PTHR46203">
    <property type="entry name" value="PROBABLE PEPTIDE CHAIN RELEASE FACTOR C12ORF65"/>
    <property type="match status" value="1"/>
</dbReference>
<evidence type="ECO:0000313" key="7">
    <source>
        <dbReference type="EMBL" id="ORC90699.1"/>
    </source>
</evidence>
<keyword evidence="8" id="KW-1185">Reference proteome</keyword>
<dbReference type="RefSeq" id="XP_028884765.1">
    <property type="nucleotide sequence ID" value="XM_029023569.1"/>
</dbReference>
<evidence type="ECO:0000256" key="5">
    <source>
        <dbReference type="SAM" id="MobiDB-lite"/>
    </source>
</evidence>
<dbReference type="AlphaFoldDB" id="A0A1X0P2E4"/>
<evidence type="ECO:0000259" key="6">
    <source>
        <dbReference type="Pfam" id="PF00472"/>
    </source>
</evidence>
<dbReference type="InterPro" id="IPR045853">
    <property type="entry name" value="Pep_chain_release_fac_I_sf"/>
</dbReference>
<dbReference type="Gene3D" id="3.30.160.20">
    <property type="match status" value="1"/>
</dbReference>
<evidence type="ECO:0000256" key="3">
    <source>
        <dbReference type="ARBA" id="ARBA00022946"/>
    </source>
</evidence>
<protein>
    <submittedName>
        <fullName evidence="7">Putative peptide chain release factor 1</fullName>
    </submittedName>
</protein>
<dbReference type="EMBL" id="NBCO01000007">
    <property type="protein sequence ID" value="ORC90699.1"/>
    <property type="molecule type" value="Genomic_DNA"/>
</dbReference>
<dbReference type="Pfam" id="PF00472">
    <property type="entry name" value="RF-1"/>
    <property type="match status" value="1"/>
</dbReference>
<dbReference type="GO" id="GO:0003747">
    <property type="term" value="F:translation release factor activity"/>
    <property type="evidence" value="ECO:0007669"/>
    <property type="project" value="InterPro"/>
</dbReference>
<dbReference type="InterPro" id="IPR052405">
    <property type="entry name" value="Mito_Transl_Release_Factor"/>
</dbReference>
<dbReference type="InterPro" id="IPR000352">
    <property type="entry name" value="Pep_chain_release_fac_I"/>
</dbReference>
<evidence type="ECO:0000256" key="1">
    <source>
        <dbReference type="ARBA" id="ARBA00004173"/>
    </source>
</evidence>
<dbReference type="PANTHER" id="PTHR46203:SF1">
    <property type="entry name" value="MITOCHONDRIAL TRANSLATION RELEASE FACTOR IN RESCUE"/>
    <property type="match status" value="1"/>
</dbReference>
<dbReference type="SUPFAM" id="SSF75620">
    <property type="entry name" value="Release factor"/>
    <property type="match status" value="1"/>
</dbReference>
<dbReference type="VEuPathDB" id="TriTrypDB:TM35_000071230"/>
<name>A0A1X0P2E4_9TRYP</name>
<dbReference type="STRING" id="67003.A0A1X0P2E4"/>
<comment type="subcellular location">
    <subcellularLocation>
        <location evidence="1">Mitochondrion</location>
    </subcellularLocation>
</comment>
<keyword evidence="4" id="KW-0496">Mitochondrion</keyword>
<organism evidence="7 8">
    <name type="scientific">Trypanosoma theileri</name>
    <dbReference type="NCBI Taxonomy" id="67003"/>
    <lineage>
        <taxon>Eukaryota</taxon>
        <taxon>Discoba</taxon>
        <taxon>Euglenozoa</taxon>
        <taxon>Kinetoplastea</taxon>
        <taxon>Metakinetoplastina</taxon>
        <taxon>Trypanosomatida</taxon>
        <taxon>Trypanosomatidae</taxon>
        <taxon>Trypanosoma</taxon>
    </lineage>
</organism>
<dbReference type="OrthoDB" id="277888at2759"/>
<evidence type="ECO:0000256" key="2">
    <source>
        <dbReference type="ARBA" id="ARBA00010835"/>
    </source>
</evidence>
<feature type="region of interest" description="Disordered" evidence="5">
    <location>
        <begin position="44"/>
        <end position="66"/>
    </location>
</feature>
<comment type="similarity">
    <text evidence="2">Belongs to the prokaryotic/mitochondrial release factor family.</text>
</comment>
<dbReference type="GO" id="GO:0005739">
    <property type="term" value="C:mitochondrion"/>
    <property type="evidence" value="ECO:0007669"/>
    <property type="project" value="UniProtKB-SubCell"/>
</dbReference>
<accession>A0A1X0P2E4</accession>
<dbReference type="Proteomes" id="UP000192257">
    <property type="component" value="Unassembled WGS sequence"/>
</dbReference>
<reference evidence="7 8" key="1">
    <citation type="submission" date="2017-03" db="EMBL/GenBank/DDBJ databases">
        <title>An alternative strategy for trypanosome survival in the mammalian bloodstream revealed through genome and transcriptome analysis of the ubiquitous bovine parasite Trypanosoma (Megatrypanum) theileri.</title>
        <authorList>
            <person name="Kelly S."/>
            <person name="Ivens A."/>
            <person name="Mott A."/>
            <person name="O'Neill E."/>
            <person name="Emms D."/>
            <person name="Macleod O."/>
            <person name="Voorheis P."/>
            <person name="Matthews J."/>
            <person name="Matthews K."/>
            <person name="Carrington M."/>
        </authorList>
    </citation>
    <scope>NUCLEOTIDE SEQUENCE [LARGE SCALE GENOMIC DNA]</scope>
    <source>
        <strain evidence="7">Edinburgh</strain>
    </source>
</reference>
<evidence type="ECO:0000313" key="8">
    <source>
        <dbReference type="Proteomes" id="UP000192257"/>
    </source>
</evidence>
<gene>
    <name evidence="7" type="ORF">TM35_000071230</name>
</gene>
<sequence length="472" mass="54675">MTRCWLTSVRGFSTRLRYHLQLRMCSFAETHNTSSLSLASEVIHNDSQTGEKRQSRKRYSAANTKGRSKHIQEIILSLKSSPKDKAISLFEKMHPRDKLDILRTLSQRRERRAGGLPSYKSHLFERRYFFKEDDLCEQSTLGRGPGGQATNRRMQTAIIKHIPSGIIVKFSKFPSYWLNRRAAREILNLRLEEYLLGSKSRLGRIKRQKEKQRLYRFQSRRKMVEKGSIMVAKLSQQHEYYAVLTGTKPFPPPVLLQLGVSNTDKTLFISSLFEEDCGKWWPMLSTAFTKVNTGDSIKENSNDYDESEINNLKVPELFRYVFPVIYFSSKQLTSVEKCEWSELKKSANDEVAMRNVIRGLHCFVEMFGLHLSVKSSTNRSGSCNLVLAQDGLNWYELRGRMVSSSERMTPLALICFAHLALSLTQLRRKNEVNAIMMFFRRESKLGVKAQWATHGLKTIERFIENHKSFQSD</sequence>
<evidence type="ECO:0000256" key="4">
    <source>
        <dbReference type="ARBA" id="ARBA00023128"/>
    </source>
</evidence>
<keyword evidence="3" id="KW-0809">Transit peptide</keyword>
<dbReference type="GeneID" id="39983349"/>
<proteinExistence type="inferred from homology"/>
<comment type="caution">
    <text evidence="7">The sequence shown here is derived from an EMBL/GenBank/DDBJ whole genome shotgun (WGS) entry which is preliminary data.</text>
</comment>
<feature type="domain" description="Prokaryotic-type class I peptide chain release factors" evidence="6">
    <location>
        <begin position="131"/>
        <end position="221"/>
    </location>
</feature>